<keyword evidence="3" id="KW-0472">Membrane</keyword>
<evidence type="ECO:0000256" key="2">
    <source>
        <dbReference type="ARBA" id="ARBA00034247"/>
    </source>
</evidence>
<keyword evidence="3" id="KW-1133">Transmembrane helix</keyword>
<dbReference type="SMART" id="SM00267">
    <property type="entry name" value="GGDEF"/>
    <property type="match status" value="1"/>
</dbReference>
<dbReference type="EMBL" id="FNEE01000007">
    <property type="protein sequence ID" value="SDJ57670.1"/>
    <property type="molecule type" value="Genomic_DNA"/>
</dbReference>
<sequence>MQPEKLTLREDLPLKLSQLTLRKAVDAITSLGFCNGEQMRFHKAESAFFVFIFVILAAGLVTLHAYGLLQALAAEITTPAAIEKTTYLNKLLFGTGVLLATALFFGIFFIYPLIRKQATEEGKLRAMTVSLSARSETLEHAALTDGLTGMQNRRYFDDALKEYLEEFRRIDKPVGLMILDLDHFKQVNDTHGHDVGDQVLRAVANCLKDMTRYHDVVARLGGEEFAVVTPNMDAELLSRFAERIRKAIANMSILSGNVRLKITTSVGLAIWDRKETAEEFYRRADRQLYEAKRQGRNRVCA</sequence>
<dbReference type="EC" id="2.7.7.65" evidence="1"/>
<gene>
    <name evidence="5" type="ORF">SAMN05428953_107111</name>
</gene>
<protein>
    <recommendedName>
        <fullName evidence="1">diguanylate cyclase</fullName>
        <ecNumber evidence="1">2.7.7.65</ecNumber>
    </recommendedName>
</protein>
<dbReference type="PANTHER" id="PTHR45138:SF9">
    <property type="entry name" value="DIGUANYLATE CYCLASE DGCM-RELATED"/>
    <property type="match status" value="1"/>
</dbReference>
<dbReference type="GO" id="GO:0052621">
    <property type="term" value="F:diguanylate cyclase activity"/>
    <property type="evidence" value="ECO:0007669"/>
    <property type="project" value="UniProtKB-EC"/>
</dbReference>
<comment type="catalytic activity">
    <reaction evidence="2">
        <text>2 GTP = 3',3'-c-di-GMP + 2 diphosphate</text>
        <dbReference type="Rhea" id="RHEA:24898"/>
        <dbReference type="ChEBI" id="CHEBI:33019"/>
        <dbReference type="ChEBI" id="CHEBI:37565"/>
        <dbReference type="ChEBI" id="CHEBI:58805"/>
        <dbReference type="EC" id="2.7.7.65"/>
    </reaction>
</comment>
<accession>A0A1G8UXM2</accession>
<name>A0A1G8UXM2_9HYPH</name>
<feature type="domain" description="GGDEF" evidence="4">
    <location>
        <begin position="172"/>
        <end position="301"/>
    </location>
</feature>
<proteinExistence type="predicted"/>
<dbReference type="GO" id="GO:1902201">
    <property type="term" value="P:negative regulation of bacterial-type flagellum-dependent cell motility"/>
    <property type="evidence" value="ECO:0007669"/>
    <property type="project" value="TreeGrafter"/>
</dbReference>
<reference evidence="6" key="1">
    <citation type="submission" date="2016-10" db="EMBL/GenBank/DDBJ databases">
        <authorList>
            <person name="Varghese N."/>
            <person name="Submissions S."/>
        </authorList>
    </citation>
    <scope>NUCLEOTIDE SEQUENCE [LARGE SCALE GENOMIC DNA]</scope>
    <source>
        <strain evidence="6">CGMCC 1.11022</strain>
    </source>
</reference>
<dbReference type="PANTHER" id="PTHR45138">
    <property type="entry name" value="REGULATORY COMPONENTS OF SENSORY TRANSDUCTION SYSTEM"/>
    <property type="match status" value="1"/>
</dbReference>
<dbReference type="InterPro" id="IPR000160">
    <property type="entry name" value="GGDEF_dom"/>
</dbReference>
<evidence type="ECO:0000256" key="1">
    <source>
        <dbReference type="ARBA" id="ARBA00012528"/>
    </source>
</evidence>
<evidence type="ECO:0000313" key="6">
    <source>
        <dbReference type="Proteomes" id="UP000198894"/>
    </source>
</evidence>
<dbReference type="FunFam" id="3.30.70.270:FF:000001">
    <property type="entry name" value="Diguanylate cyclase domain protein"/>
    <property type="match status" value="1"/>
</dbReference>
<dbReference type="InterPro" id="IPR029787">
    <property type="entry name" value="Nucleotide_cyclase"/>
</dbReference>
<dbReference type="PROSITE" id="PS50887">
    <property type="entry name" value="GGDEF"/>
    <property type="match status" value="1"/>
</dbReference>
<dbReference type="InterPro" id="IPR050469">
    <property type="entry name" value="Diguanylate_Cyclase"/>
</dbReference>
<feature type="transmembrane region" description="Helical" evidence="3">
    <location>
        <begin position="91"/>
        <end position="114"/>
    </location>
</feature>
<dbReference type="AlphaFoldDB" id="A0A1G8UXM2"/>
<keyword evidence="3" id="KW-0812">Transmembrane</keyword>
<evidence type="ECO:0000256" key="3">
    <source>
        <dbReference type="SAM" id="Phobius"/>
    </source>
</evidence>
<dbReference type="CDD" id="cd01949">
    <property type="entry name" value="GGDEF"/>
    <property type="match status" value="1"/>
</dbReference>
<organism evidence="5 6">
    <name type="scientific">Mesorhizobium muleiense</name>
    <dbReference type="NCBI Taxonomy" id="1004279"/>
    <lineage>
        <taxon>Bacteria</taxon>
        <taxon>Pseudomonadati</taxon>
        <taxon>Pseudomonadota</taxon>
        <taxon>Alphaproteobacteria</taxon>
        <taxon>Hyphomicrobiales</taxon>
        <taxon>Phyllobacteriaceae</taxon>
        <taxon>Mesorhizobium</taxon>
    </lineage>
</organism>
<feature type="transmembrane region" description="Helical" evidence="3">
    <location>
        <begin position="48"/>
        <end position="71"/>
    </location>
</feature>
<evidence type="ECO:0000259" key="4">
    <source>
        <dbReference type="PROSITE" id="PS50887"/>
    </source>
</evidence>
<keyword evidence="6" id="KW-1185">Reference proteome</keyword>
<dbReference type="GO" id="GO:0005886">
    <property type="term" value="C:plasma membrane"/>
    <property type="evidence" value="ECO:0007669"/>
    <property type="project" value="TreeGrafter"/>
</dbReference>
<dbReference type="Pfam" id="PF00990">
    <property type="entry name" value="GGDEF"/>
    <property type="match status" value="1"/>
</dbReference>
<dbReference type="Gene3D" id="3.30.70.270">
    <property type="match status" value="1"/>
</dbReference>
<dbReference type="SUPFAM" id="SSF55073">
    <property type="entry name" value="Nucleotide cyclase"/>
    <property type="match status" value="1"/>
</dbReference>
<dbReference type="Proteomes" id="UP000198894">
    <property type="component" value="Unassembled WGS sequence"/>
</dbReference>
<evidence type="ECO:0000313" key="5">
    <source>
        <dbReference type="EMBL" id="SDJ57670.1"/>
    </source>
</evidence>
<dbReference type="NCBIfam" id="TIGR00254">
    <property type="entry name" value="GGDEF"/>
    <property type="match status" value="1"/>
</dbReference>
<dbReference type="GO" id="GO:0043709">
    <property type="term" value="P:cell adhesion involved in single-species biofilm formation"/>
    <property type="evidence" value="ECO:0007669"/>
    <property type="project" value="TreeGrafter"/>
</dbReference>
<dbReference type="InterPro" id="IPR043128">
    <property type="entry name" value="Rev_trsase/Diguanyl_cyclase"/>
</dbReference>